<feature type="chain" id="PRO_5034536952" evidence="1">
    <location>
        <begin position="25"/>
        <end position="616"/>
    </location>
</feature>
<accession>A0A8H3BLM6</accession>
<organism evidence="2 3">
    <name type="scientific">Rhizoctonia solani</name>
    <dbReference type="NCBI Taxonomy" id="456999"/>
    <lineage>
        <taxon>Eukaryota</taxon>
        <taxon>Fungi</taxon>
        <taxon>Dikarya</taxon>
        <taxon>Basidiomycota</taxon>
        <taxon>Agaricomycotina</taxon>
        <taxon>Agaricomycetes</taxon>
        <taxon>Cantharellales</taxon>
        <taxon>Ceratobasidiaceae</taxon>
        <taxon>Rhizoctonia</taxon>
    </lineage>
</organism>
<keyword evidence="1" id="KW-0732">Signal</keyword>
<proteinExistence type="predicted"/>
<evidence type="ECO:0000313" key="3">
    <source>
        <dbReference type="Proteomes" id="UP000663831"/>
    </source>
</evidence>
<name>A0A8H3BLM6_9AGAM</name>
<comment type="caution">
    <text evidence="2">The sequence shown here is derived from an EMBL/GenBank/DDBJ whole genome shotgun (WGS) entry which is preliminary data.</text>
</comment>
<dbReference type="AlphaFoldDB" id="A0A8H3BLM6"/>
<evidence type="ECO:0000313" key="2">
    <source>
        <dbReference type="EMBL" id="CAE6458727.1"/>
    </source>
</evidence>
<evidence type="ECO:0000256" key="1">
    <source>
        <dbReference type="SAM" id="SignalP"/>
    </source>
</evidence>
<feature type="signal peptide" evidence="1">
    <location>
        <begin position="1"/>
        <end position="24"/>
    </location>
</feature>
<reference evidence="2" key="1">
    <citation type="submission" date="2021-01" db="EMBL/GenBank/DDBJ databases">
        <authorList>
            <person name="Kaushik A."/>
        </authorList>
    </citation>
    <scope>NUCLEOTIDE SEQUENCE</scope>
    <source>
        <strain evidence="2">AG3-1AP</strain>
    </source>
</reference>
<sequence>MMDNQMTALELVLTFLTMFGPVTKESLAAVCVLFEAVLGYDYTKGKFDKDAVKKVSGVADHLLAMAELYGVNCDPRQLETPGGRRAILRVIIGPILQGLTLESLERIRNDAVEAMMVLTFKSIDEVQDMVDVWEEQAIEDGRYQSRVYSWTGQSMEVTGEAIDTDPSTHLGMPTANESAIAAAGGQCILALEIMFTFLTMFGPITEESVEATRVLFGAVIGYSEATGKFDKETVKKVRTVAEQLCAFARLYGVRCEPKMLDTPPGARAILREIVGPIIEGHSPDELKQISNDATEVDAVLTFAPLNEVRLLAAVWANAARQEGRYQMRASTWTGKPLDIFNEDGFKSDRISSATMAGPDSGIIDECSSFEGGSSEDSLESSTYLEIATSTTIVQLVTVQALFSMDLLPRQEVPFTTLFPSPLDVCLGRACARNSALFSGNHADFVEAKSGDVERVSDTDEMDDAKELMDASDEENYHRLVGFQFPALPPTPALDTSRGSTPTTPASPTFKQWMKTWHDEEMSTWKAVLHGATEKESKVEEREAKFGLYAETWEDEQLSGWFVALKDDGGNKHLPRIRVDATNDKELGLETLEDYRAAHEDNGTSLLMTTGRVLGFA</sequence>
<dbReference type="EMBL" id="CAJMWV010002269">
    <property type="protein sequence ID" value="CAE6458727.1"/>
    <property type="molecule type" value="Genomic_DNA"/>
</dbReference>
<gene>
    <name evidence="2" type="ORF">RDB_LOCUS74167</name>
</gene>
<dbReference type="Proteomes" id="UP000663831">
    <property type="component" value="Unassembled WGS sequence"/>
</dbReference>
<protein>
    <submittedName>
        <fullName evidence="2">Uncharacterized protein</fullName>
    </submittedName>
</protein>